<dbReference type="EMBL" id="BAABRR010000010">
    <property type="protein sequence ID" value="GAA5519506.1"/>
    <property type="molecule type" value="Genomic_DNA"/>
</dbReference>
<organism evidence="2 3">
    <name type="scientific">Demequina sediminis</name>
    <dbReference type="NCBI Taxonomy" id="1930058"/>
    <lineage>
        <taxon>Bacteria</taxon>
        <taxon>Bacillati</taxon>
        <taxon>Actinomycetota</taxon>
        <taxon>Actinomycetes</taxon>
        <taxon>Micrococcales</taxon>
        <taxon>Demequinaceae</taxon>
        <taxon>Demequina</taxon>
    </lineage>
</organism>
<evidence type="ECO:0000256" key="1">
    <source>
        <dbReference type="SAM" id="MobiDB-lite"/>
    </source>
</evidence>
<gene>
    <name evidence="2" type="ORF">Lsed01_01956</name>
</gene>
<sequence>MGASCAGVGDITRYRVPMLVGRVTIAISAVAVVALTGCGGDPSTLDGGQTRLPTAAPEESPRQAAARPAAVDPVSGLAVEFDDFVVTGADPGLEALTVVAGVDISPGTYRTDPLTIEPDGSRGLLFDHSCVWGLREGGSSGFEGVLSVGENDAGRPTMTIAEGQEFSSKRCGRWSRVDEDALFTAPDAAPTEIGDGIWLVGEDLAPGRWRAHSYGNPDDPDAWCAWEIDSHWRDWEAEILDMRIANKDDLETVIETGQQFRSDGCGGWTRIGDAAPGEGAGGVAVASPPPAG</sequence>
<reference evidence="2 3" key="1">
    <citation type="submission" date="2024-02" db="EMBL/GenBank/DDBJ databases">
        <title>Lysinimicrobium sediminis NBRC 112286.</title>
        <authorList>
            <person name="Ichikawa N."/>
            <person name="Katano-Makiyama Y."/>
            <person name="Hidaka K."/>
        </authorList>
    </citation>
    <scope>NUCLEOTIDE SEQUENCE [LARGE SCALE GENOMIC DNA]</scope>
    <source>
        <strain evidence="2 3">NBRC 112286</strain>
    </source>
</reference>
<proteinExistence type="predicted"/>
<protein>
    <submittedName>
        <fullName evidence="2">Uncharacterized protein</fullName>
    </submittedName>
</protein>
<name>A0ABP9WK80_9MICO</name>
<comment type="caution">
    <text evidence="2">The sequence shown here is derived from an EMBL/GenBank/DDBJ whole genome shotgun (WGS) entry which is preliminary data.</text>
</comment>
<evidence type="ECO:0000313" key="3">
    <source>
        <dbReference type="Proteomes" id="UP001426770"/>
    </source>
</evidence>
<evidence type="ECO:0000313" key="2">
    <source>
        <dbReference type="EMBL" id="GAA5519506.1"/>
    </source>
</evidence>
<keyword evidence="3" id="KW-1185">Reference proteome</keyword>
<feature type="region of interest" description="Disordered" evidence="1">
    <location>
        <begin position="43"/>
        <end position="65"/>
    </location>
</feature>
<accession>A0ABP9WK80</accession>
<dbReference type="Proteomes" id="UP001426770">
    <property type="component" value="Unassembled WGS sequence"/>
</dbReference>